<dbReference type="Proteomes" id="UP000257706">
    <property type="component" value="Unassembled WGS sequence"/>
</dbReference>
<name>A0A162JJM4_9PROT</name>
<evidence type="ECO:0000313" key="4">
    <source>
        <dbReference type="Proteomes" id="UP000075787"/>
    </source>
</evidence>
<dbReference type="Proteomes" id="UP000075787">
    <property type="component" value="Unassembled WGS sequence"/>
</dbReference>
<protein>
    <submittedName>
        <fullName evidence="2">HD domain-containing protein</fullName>
    </submittedName>
</protein>
<dbReference type="InterPro" id="IPR006674">
    <property type="entry name" value="HD_domain"/>
</dbReference>
<dbReference type="NCBIfam" id="TIGR03276">
    <property type="entry name" value="Phn-HD"/>
    <property type="match status" value="1"/>
</dbReference>
<proteinExistence type="predicted"/>
<feature type="domain" description="HD" evidence="1">
    <location>
        <begin position="36"/>
        <end position="106"/>
    </location>
</feature>
<sequence>MSDPRRPRDAAARLDEIFGIFAARGDDSYGEAVSQIEHAVQSAEIAEAQGAAETLIAAALLHDIGHMIHRDAAAAFHDGRDDAHERLAGKYLAGLFPPAVIRPIEMHVDAKRCLVTTEPAYAAALSPVSRRTLELQGGPMTGAEAAAFLADPHAADAIALRRIDEAAKIEGAGRDGVARFRPLLERLALGL</sequence>
<reference evidence="2 5" key="2">
    <citation type="journal article" date="2018" name="Nat. Biotechnol.">
        <title>A standardized bacterial taxonomy based on genome phylogeny substantially revises the tree of life.</title>
        <authorList>
            <person name="Parks D.H."/>
            <person name="Chuvochina M."/>
            <person name="Waite D.W."/>
            <person name="Rinke C."/>
            <person name="Skarshewski A."/>
            <person name="Chaumeil P.A."/>
            <person name="Hugenholtz P."/>
        </authorList>
    </citation>
    <scope>NUCLEOTIDE SEQUENCE [LARGE SCALE GENOMIC DNA]</scope>
    <source>
        <strain evidence="2">UBA8739</strain>
    </source>
</reference>
<comment type="caution">
    <text evidence="3">The sequence shown here is derived from an EMBL/GenBank/DDBJ whole genome shotgun (WGS) entry which is preliminary data.</text>
</comment>
<dbReference type="AlphaFoldDB" id="A0A162JJM4"/>
<dbReference type="Gene3D" id="1.10.3210.10">
    <property type="entry name" value="Hypothetical protein af1432"/>
    <property type="match status" value="1"/>
</dbReference>
<dbReference type="RefSeq" id="WP_062770567.1">
    <property type="nucleotide sequence ID" value="NZ_CP121027.1"/>
</dbReference>
<reference evidence="3 4" key="1">
    <citation type="submission" date="2015-12" db="EMBL/GenBank/DDBJ databases">
        <title>Genome sequence of Tistrella mobilis MCCC 1A02139.</title>
        <authorList>
            <person name="Lu L."/>
            <person name="Lai Q."/>
            <person name="Shao Z."/>
            <person name="Qian P."/>
        </authorList>
    </citation>
    <scope>NUCLEOTIDE SEQUENCE [LARGE SCALE GENOMIC DNA]</scope>
    <source>
        <strain evidence="3 4">MCCC 1A02139</strain>
    </source>
</reference>
<dbReference type="EMBL" id="DMAI01000083">
    <property type="protein sequence ID" value="HAE46807.1"/>
    <property type="molecule type" value="Genomic_DNA"/>
</dbReference>
<dbReference type="PANTHER" id="PTHR40202:SF1">
    <property type="entry name" value="HD DOMAIN-CONTAINING PROTEIN"/>
    <property type="match status" value="1"/>
</dbReference>
<evidence type="ECO:0000313" key="3">
    <source>
        <dbReference type="EMBL" id="KYO49332.1"/>
    </source>
</evidence>
<dbReference type="Pfam" id="PF01966">
    <property type="entry name" value="HD"/>
    <property type="match status" value="1"/>
</dbReference>
<dbReference type="InterPro" id="IPR003607">
    <property type="entry name" value="HD/PDEase_dom"/>
</dbReference>
<dbReference type="CDD" id="cd00077">
    <property type="entry name" value="HDc"/>
    <property type="match status" value="1"/>
</dbReference>
<dbReference type="EMBL" id="LPZR01000229">
    <property type="protein sequence ID" value="KYO49332.1"/>
    <property type="molecule type" value="Genomic_DNA"/>
</dbReference>
<dbReference type="OrthoDB" id="823268at2"/>
<accession>A0A162JJM4</accession>
<evidence type="ECO:0000259" key="1">
    <source>
        <dbReference type="Pfam" id="PF01966"/>
    </source>
</evidence>
<dbReference type="InterPro" id="IPR052567">
    <property type="entry name" value="OP_Dioxygenase"/>
</dbReference>
<dbReference type="GeneID" id="97244029"/>
<gene>
    <name evidence="3" type="ORF">AUP44_18210</name>
    <name evidence="2" type="ORF">DCK97_05250</name>
</gene>
<evidence type="ECO:0000313" key="5">
    <source>
        <dbReference type="Proteomes" id="UP000257706"/>
    </source>
</evidence>
<evidence type="ECO:0000313" key="2">
    <source>
        <dbReference type="EMBL" id="HAE46807.1"/>
    </source>
</evidence>
<dbReference type="SUPFAM" id="SSF109604">
    <property type="entry name" value="HD-domain/PDEase-like"/>
    <property type="match status" value="1"/>
</dbReference>
<dbReference type="PANTHER" id="PTHR40202">
    <property type="match status" value="1"/>
</dbReference>
<dbReference type="InterPro" id="IPR017670">
    <property type="entry name" value="Phosphonate_degrad-assoc"/>
</dbReference>
<organism evidence="3 4">
    <name type="scientific">Tistrella mobilis</name>
    <dbReference type="NCBI Taxonomy" id="171437"/>
    <lineage>
        <taxon>Bacteria</taxon>
        <taxon>Pseudomonadati</taxon>
        <taxon>Pseudomonadota</taxon>
        <taxon>Alphaproteobacteria</taxon>
        <taxon>Geminicoccales</taxon>
        <taxon>Geminicoccaceae</taxon>
        <taxon>Tistrella</taxon>
    </lineage>
</organism>